<feature type="compositionally biased region" description="Polar residues" evidence="2">
    <location>
        <begin position="134"/>
        <end position="144"/>
    </location>
</feature>
<feature type="region of interest" description="Disordered" evidence="2">
    <location>
        <begin position="550"/>
        <end position="570"/>
    </location>
</feature>
<sequence length="720" mass="79110">MSVATATAPSITGWQDLSCQVKRSMADTINSDVKLRGAHAGNRWVSDGATQDGKNYDRDLELNTDHNNGYDGSFGASAPIGGKITMGNLKHYLLSLKEKNAWKDDEDLREKVQSLIDKPGNSFRAPMSTKESTEYTSIRKSSPEGQAKYVARKGDQEKAIQMINETYEKGKLTAESWLKGELSDQVETKLDITNIDYFFKNHNDTSTDPKARRQVHRFILGEESIVKMSYKDSVKLNEGLDDLNKEANKIHEESGKEGISKWRKDRHEKLANLAKKWGTTNSGISESDWNSELEKTKSDLKARAKTQQAKAEAAEREKLGPFTATETILNSANVDSFLDTQIHLAKDPKIRESVLSVLAGGKPVKVDVGTDDSLKKFQESTKSTETVISEFDHETDQSKLGDKVKAWQEARKRKVESLISKWEETSQVPRDRWISRNTPDLKDTQAVVSLMNVDTFLSDYSSMAKDPSAQAAVLRALQQKGTVVDLGSTEEASTLNKASKEFERQMMKFKENEDVEGTKLWQKQRMEGIGKTLAKWEEIAGKSYKEWNTEARSSAGDQGNSGSGSSSGSSVAVLRSSNIESFLQTQSSLARNPDVLKAVTTVLTAGGHHEVDVGSSEAASSLTKAAVDTQKTASKYRDKGRRAFKKWSSEREARIDKYLGEWSQISGIPKEHLRGGGSSRGGGKSQSNPESSGSTSNDGSGSDSSTPSHSSGPQAVTSTA</sequence>
<feature type="region of interest" description="Disordered" evidence="2">
    <location>
        <begin position="119"/>
        <end position="144"/>
    </location>
</feature>
<proteinExistence type="predicted"/>
<evidence type="ECO:0000256" key="2">
    <source>
        <dbReference type="SAM" id="MobiDB-lite"/>
    </source>
</evidence>
<dbReference type="RefSeq" id="XP_019010786.1">
    <property type="nucleotide sequence ID" value="XM_019155828.1"/>
</dbReference>
<keyword evidence="5" id="KW-1185">Reference proteome</keyword>
<dbReference type="AlphaFoldDB" id="A0A1B9I221"/>
<evidence type="ECO:0000256" key="1">
    <source>
        <dbReference type="SAM" id="Coils"/>
    </source>
</evidence>
<evidence type="ECO:0000313" key="5">
    <source>
        <dbReference type="Proteomes" id="UP000094020"/>
    </source>
</evidence>
<dbReference type="EMBL" id="KI894011">
    <property type="protein sequence ID" value="OCF49567.1"/>
    <property type="molecule type" value="Genomic_DNA"/>
</dbReference>
<evidence type="ECO:0000313" key="3">
    <source>
        <dbReference type="EMBL" id="OCF49567.1"/>
    </source>
</evidence>
<gene>
    <name evidence="3" type="ORF">I206_04089</name>
    <name evidence="4" type="ORF">I206_104333</name>
</gene>
<evidence type="ECO:0000313" key="4">
    <source>
        <dbReference type="EMBL" id="WWC70383.1"/>
    </source>
</evidence>
<dbReference type="GeneID" id="30172458"/>
<name>A0A1B9I221_9TREE</name>
<reference evidence="4" key="4">
    <citation type="submission" date="2024-02" db="EMBL/GenBank/DDBJ databases">
        <title>Comparative genomics of Cryptococcus and Kwoniella reveals pathogenesis evolution and contrasting modes of karyotype evolution via chromosome fusion or intercentromeric recombination.</title>
        <authorList>
            <person name="Coelho M.A."/>
            <person name="David-Palma M."/>
            <person name="Shea T."/>
            <person name="Bowers K."/>
            <person name="McGinley-Smith S."/>
            <person name="Mohammad A.W."/>
            <person name="Gnirke A."/>
            <person name="Yurkov A.M."/>
            <person name="Nowrousian M."/>
            <person name="Sun S."/>
            <person name="Cuomo C.A."/>
            <person name="Heitman J."/>
        </authorList>
    </citation>
    <scope>NUCLEOTIDE SEQUENCE</scope>
    <source>
        <strain evidence="4">CBS 10737</strain>
    </source>
</reference>
<dbReference type="KEGG" id="kpin:30172458"/>
<organism evidence="3">
    <name type="scientific">Kwoniella pini CBS 10737</name>
    <dbReference type="NCBI Taxonomy" id="1296096"/>
    <lineage>
        <taxon>Eukaryota</taxon>
        <taxon>Fungi</taxon>
        <taxon>Dikarya</taxon>
        <taxon>Basidiomycota</taxon>
        <taxon>Agaricomycotina</taxon>
        <taxon>Tremellomycetes</taxon>
        <taxon>Tremellales</taxon>
        <taxon>Cryptococcaceae</taxon>
        <taxon>Kwoniella</taxon>
    </lineage>
</organism>
<feature type="compositionally biased region" description="Gly residues" evidence="2">
    <location>
        <begin position="675"/>
        <end position="684"/>
    </location>
</feature>
<feature type="coiled-coil region" evidence="1">
    <location>
        <begin position="290"/>
        <end position="317"/>
    </location>
</feature>
<feature type="compositionally biased region" description="Low complexity" evidence="2">
    <location>
        <begin position="691"/>
        <end position="713"/>
    </location>
</feature>
<reference evidence="4" key="2">
    <citation type="submission" date="2013-07" db="EMBL/GenBank/DDBJ databases">
        <authorList>
            <consortium name="The Broad Institute Genome Sequencing Platform"/>
            <person name="Cuomo C."/>
            <person name="Litvintseva A."/>
            <person name="Chen Y."/>
            <person name="Heitman J."/>
            <person name="Sun S."/>
            <person name="Springer D."/>
            <person name="Dromer F."/>
            <person name="Young S.K."/>
            <person name="Zeng Q."/>
            <person name="Gargeya S."/>
            <person name="Fitzgerald M."/>
            <person name="Abouelleil A."/>
            <person name="Alvarado L."/>
            <person name="Berlin A.M."/>
            <person name="Chapman S.B."/>
            <person name="Dewar J."/>
            <person name="Goldberg J."/>
            <person name="Griggs A."/>
            <person name="Gujja S."/>
            <person name="Hansen M."/>
            <person name="Howarth C."/>
            <person name="Imamovic A."/>
            <person name="Larimer J."/>
            <person name="McCowan C."/>
            <person name="Murphy C."/>
            <person name="Pearson M."/>
            <person name="Priest M."/>
            <person name="Roberts A."/>
            <person name="Saif S."/>
            <person name="Shea T."/>
            <person name="Sykes S."/>
            <person name="Wortman J."/>
            <person name="Nusbaum C."/>
            <person name="Birren B."/>
        </authorList>
    </citation>
    <scope>NUCLEOTIDE SEQUENCE</scope>
    <source>
        <strain evidence="4">CBS 10737</strain>
    </source>
</reference>
<feature type="compositionally biased region" description="Low complexity" evidence="2">
    <location>
        <begin position="553"/>
        <end position="570"/>
    </location>
</feature>
<keyword evidence="1" id="KW-0175">Coiled coil</keyword>
<protein>
    <submittedName>
        <fullName evidence="3">Uncharacterized protein</fullName>
    </submittedName>
</protein>
<reference evidence="3" key="1">
    <citation type="submission" date="2013-07" db="EMBL/GenBank/DDBJ databases">
        <title>The Genome Sequence of Cryptococcus pinus CBS10737.</title>
        <authorList>
            <consortium name="The Broad Institute Genome Sequencing Platform"/>
            <person name="Cuomo C."/>
            <person name="Litvintseva A."/>
            <person name="Chen Y."/>
            <person name="Heitman J."/>
            <person name="Sun S."/>
            <person name="Springer D."/>
            <person name="Dromer F."/>
            <person name="Young S.K."/>
            <person name="Zeng Q."/>
            <person name="Gargeya S."/>
            <person name="Fitzgerald M."/>
            <person name="Abouelleil A."/>
            <person name="Alvarado L."/>
            <person name="Berlin A.M."/>
            <person name="Chapman S.B."/>
            <person name="Dewar J."/>
            <person name="Goldberg J."/>
            <person name="Griggs A."/>
            <person name="Gujja S."/>
            <person name="Hansen M."/>
            <person name="Howarth C."/>
            <person name="Imamovic A."/>
            <person name="Larimer J."/>
            <person name="McCowan C."/>
            <person name="Murphy C."/>
            <person name="Pearson M."/>
            <person name="Priest M."/>
            <person name="Roberts A."/>
            <person name="Saif S."/>
            <person name="Shea T."/>
            <person name="Sykes S."/>
            <person name="Wortman J."/>
            <person name="Nusbaum C."/>
            <person name="Birren B."/>
        </authorList>
    </citation>
    <scope>NUCLEOTIDE SEQUENCE [LARGE SCALE GENOMIC DNA]</scope>
    <source>
        <strain evidence="3">CBS 10737</strain>
    </source>
</reference>
<dbReference type="EMBL" id="CP144523">
    <property type="protein sequence ID" value="WWC70383.1"/>
    <property type="molecule type" value="Genomic_DNA"/>
</dbReference>
<dbReference type="Proteomes" id="UP000094020">
    <property type="component" value="Chromosome 5"/>
</dbReference>
<dbReference type="OrthoDB" id="10486014at2759"/>
<feature type="region of interest" description="Disordered" evidence="2">
    <location>
        <begin position="665"/>
        <end position="720"/>
    </location>
</feature>
<reference evidence="3" key="3">
    <citation type="submission" date="2016-07" db="EMBL/GenBank/DDBJ databases">
        <title>Evolution of pathogenesis and genome organization in the Tremellales.</title>
        <authorList>
            <person name="Cuomo C."/>
            <person name="Litvintseva A."/>
            <person name="Heitman J."/>
            <person name="Chen Y."/>
            <person name="Sun S."/>
            <person name="Springer D."/>
            <person name="Dromer F."/>
            <person name="Young S."/>
            <person name="Zeng Q."/>
            <person name="Chapman S."/>
            <person name="Gujja S."/>
            <person name="Saif S."/>
            <person name="Birren B."/>
        </authorList>
    </citation>
    <scope>NUCLEOTIDE SEQUENCE</scope>
    <source>
        <strain evidence="3">CBS 10737</strain>
    </source>
</reference>
<accession>A0A1B9I221</accession>